<comment type="similarity">
    <text evidence="1">Belongs to the glutaminase family.</text>
</comment>
<dbReference type="EC" id="3.5.1.2" evidence="3"/>
<evidence type="ECO:0000259" key="11">
    <source>
        <dbReference type="Pfam" id="PF17959"/>
    </source>
</evidence>
<dbReference type="Pfam" id="PF04960">
    <property type="entry name" value="Glutaminase"/>
    <property type="match status" value="1"/>
</dbReference>
<dbReference type="PANTHER" id="PTHR12544">
    <property type="entry name" value="GLUTAMINASE"/>
    <property type="match status" value="1"/>
</dbReference>
<dbReference type="InterPro" id="IPR036770">
    <property type="entry name" value="Ankyrin_rpt-contain_sf"/>
</dbReference>
<reference evidence="13" key="1">
    <citation type="submission" date="2016-11" db="UniProtKB">
        <authorList>
            <consortium name="WormBaseParasite"/>
        </authorList>
    </citation>
    <scope>IDENTIFICATION</scope>
</reference>
<accession>A0A1I7SV32</accession>
<dbReference type="NCBIfam" id="TIGR03814">
    <property type="entry name" value="Gln_ase"/>
    <property type="match status" value="1"/>
</dbReference>
<evidence type="ECO:0000313" key="12">
    <source>
        <dbReference type="Proteomes" id="UP000095284"/>
    </source>
</evidence>
<feature type="region of interest" description="Disordered" evidence="9">
    <location>
        <begin position="872"/>
        <end position="928"/>
    </location>
</feature>
<evidence type="ECO:0000256" key="8">
    <source>
        <dbReference type="ARBA" id="ARBA00077251"/>
    </source>
</evidence>
<dbReference type="eggNOG" id="KOG0506">
    <property type="taxonomic scope" value="Eukaryota"/>
</dbReference>
<evidence type="ECO:0000313" key="13">
    <source>
        <dbReference type="WBParaSite" id="BXY_1690600.1"/>
    </source>
</evidence>
<feature type="domain" description="Glutaminase EF-hand" evidence="11">
    <location>
        <begin position="29"/>
        <end position="121"/>
    </location>
</feature>
<dbReference type="GO" id="GO:0006543">
    <property type="term" value="P:L-glutamine catabolic process"/>
    <property type="evidence" value="ECO:0007669"/>
    <property type="project" value="TreeGrafter"/>
</dbReference>
<sequence>MNRRSSIAEALKRTAEGLANEFSREKTAEEMVFELFKIPNKNYGAIGKLIGILKSYGIQENDPRLRPMMNKICQIEKQSEEMAKEAKDPKHWKLSKEDFISCVSESLPLISRTIQNQLTVPSWTHFCSVIEEIYKICESNNDGHVATYIPQLARADPGTWAVSICTVDGQRISFGDFQQPFCIQSISKAFNYALAASELGADYVHKFVGQEPSGRLYNEICLDSKNIPHNPLISTGAIVIASLMKPNLCLADRFDHFLNTYRRIAGGDYIGFNNAVFLSERMASDRNFALGYYLNEYKCFPPSMKSLPDLMDFYLQLMSLETNCESAAVMAATLANGGVCPITDERVIESRPCRDVLSLMYSCGLYDYSGQFAFHVGLPAKSSASGSMIVVVPNLMGICLYSPALDELGNTCRGVEFCKEMITRFSLHNYDSLAHTEQHKFDPRKRVGEQERDQVISLLFAARTGDMNILRRLFMQRVDMSSSDYDKRTALHVAAAEGQLSVPPHLGQFSLYKAVDSRMALDPRSLGFLFDLILSFFKQEFDCSDCGAFMTTFVVNNITLEYTDYAFPKLEEAFLKVPIREDSFEIPMCEKVTDMNAINFTMVPYHDNNAQQMILQFKSGNDRLCQLKSPWPIVDDNLPRAISVDAHLVHVDGVLSIKQSAKDTTFDHLVMASSLPSENFSPESELYLPFRDAIMMDHCSLEMISPRDGVLSSGSIYSRKIELLKRKKKKLCLTGENGTRYSQVYDMYQMNAFLNFDYADDIQRLQKRYPDSQVLMVVRFNKRPKNPNGRATIDEREEYFNTCHYFWLAQEYVEVFCVMAILVLVLIGGLMAALTLFVMTLDNMVKEVRLLTGAEKDSFPILRSPNISIQTEAQSQAYTPAGGGQTLRERTFSRDTHDPTMIEREPIDDNATANEETDLKTSQFPGRR</sequence>
<keyword evidence="10" id="KW-0812">Transmembrane</keyword>
<dbReference type="GO" id="GO:0006537">
    <property type="term" value="P:glutamate biosynthetic process"/>
    <property type="evidence" value="ECO:0007669"/>
    <property type="project" value="TreeGrafter"/>
</dbReference>
<comment type="catalytic activity">
    <reaction evidence="7">
        <text>L-glutamine + H2O = L-glutamate + NH4(+)</text>
        <dbReference type="Rhea" id="RHEA:15889"/>
        <dbReference type="ChEBI" id="CHEBI:15377"/>
        <dbReference type="ChEBI" id="CHEBI:28938"/>
        <dbReference type="ChEBI" id="CHEBI:29985"/>
        <dbReference type="ChEBI" id="CHEBI:58359"/>
        <dbReference type="EC" id="3.5.1.2"/>
    </reaction>
</comment>
<dbReference type="Gene3D" id="1.25.40.20">
    <property type="entry name" value="Ankyrin repeat-containing domain"/>
    <property type="match status" value="1"/>
</dbReference>
<dbReference type="AlphaFoldDB" id="A0A1I7SV32"/>
<evidence type="ECO:0000256" key="6">
    <source>
        <dbReference type="ARBA" id="ARBA00023043"/>
    </source>
</evidence>
<keyword evidence="10" id="KW-1133">Transmembrane helix</keyword>
<dbReference type="InterPro" id="IPR015868">
    <property type="entry name" value="Glutaminase"/>
</dbReference>
<keyword evidence="10" id="KW-0472">Membrane</keyword>
<evidence type="ECO:0000256" key="4">
    <source>
        <dbReference type="ARBA" id="ARBA00022737"/>
    </source>
</evidence>
<dbReference type="HAMAP" id="MF_00313">
    <property type="entry name" value="Glutaminase"/>
    <property type="match status" value="1"/>
</dbReference>
<evidence type="ECO:0000256" key="2">
    <source>
        <dbReference type="ARBA" id="ARBA00011881"/>
    </source>
</evidence>
<evidence type="ECO:0000256" key="1">
    <source>
        <dbReference type="ARBA" id="ARBA00011076"/>
    </source>
</evidence>
<keyword evidence="4" id="KW-0677">Repeat</keyword>
<evidence type="ECO:0000256" key="3">
    <source>
        <dbReference type="ARBA" id="ARBA00012918"/>
    </source>
</evidence>
<keyword evidence="6" id="KW-0040">ANK repeat</keyword>
<protein>
    <recommendedName>
        <fullName evidence="3">glutaminase</fullName>
        <ecNumber evidence="3">3.5.1.2</ecNumber>
    </recommendedName>
    <alternativeName>
        <fullName evidence="8">L-glutamine amidohydrolase</fullName>
    </alternativeName>
</protein>
<evidence type="ECO:0000256" key="9">
    <source>
        <dbReference type="SAM" id="MobiDB-lite"/>
    </source>
</evidence>
<dbReference type="SUPFAM" id="SSF48403">
    <property type="entry name" value="Ankyrin repeat"/>
    <property type="match status" value="1"/>
</dbReference>
<dbReference type="FunFam" id="3.40.710.10:FF:000008">
    <property type="entry name" value="Glutaminase, isoform E"/>
    <property type="match status" value="1"/>
</dbReference>
<dbReference type="SUPFAM" id="SSF56601">
    <property type="entry name" value="beta-lactamase/transpeptidase-like"/>
    <property type="match status" value="1"/>
</dbReference>
<evidence type="ECO:0000256" key="5">
    <source>
        <dbReference type="ARBA" id="ARBA00022801"/>
    </source>
</evidence>
<evidence type="ECO:0000256" key="7">
    <source>
        <dbReference type="ARBA" id="ARBA00049534"/>
    </source>
</evidence>
<dbReference type="Gene3D" id="1.10.238.210">
    <property type="match status" value="1"/>
</dbReference>
<feature type="transmembrane region" description="Helical" evidence="10">
    <location>
        <begin position="818"/>
        <end position="841"/>
    </location>
</feature>
<dbReference type="Pfam" id="PF17959">
    <property type="entry name" value="EF-hand_14"/>
    <property type="match status" value="1"/>
</dbReference>
<name>A0A1I7SV32_BURXY</name>
<dbReference type="PANTHER" id="PTHR12544:SF29">
    <property type="entry name" value="GLUTAMINASE"/>
    <property type="match status" value="1"/>
</dbReference>
<dbReference type="WBParaSite" id="BXY_1690600.1">
    <property type="protein sequence ID" value="BXY_1690600.1"/>
    <property type="gene ID" value="BXY_1690600"/>
</dbReference>
<feature type="compositionally biased region" description="Basic and acidic residues" evidence="9">
    <location>
        <begin position="887"/>
        <end position="907"/>
    </location>
</feature>
<evidence type="ECO:0000256" key="10">
    <source>
        <dbReference type="SAM" id="Phobius"/>
    </source>
</evidence>
<dbReference type="InterPro" id="IPR041541">
    <property type="entry name" value="Glutaminase_EF-hand"/>
</dbReference>
<dbReference type="Gene3D" id="3.40.710.10">
    <property type="entry name" value="DD-peptidase/beta-lactamase superfamily"/>
    <property type="match status" value="1"/>
</dbReference>
<organism evidence="12 13">
    <name type="scientific">Bursaphelenchus xylophilus</name>
    <name type="common">Pinewood nematode worm</name>
    <name type="synonym">Aphelenchoides xylophilus</name>
    <dbReference type="NCBI Taxonomy" id="6326"/>
    <lineage>
        <taxon>Eukaryota</taxon>
        <taxon>Metazoa</taxon>
        <taxon>Ecdysozoa</taxon>
        <taxon>Nematoda</taxon>
        <taxon>Chromadorea</taxon>
        <taxon>Rhabditida</taxon>
        <taxon>Tylenchina</taxon>
        <taxon>Tylenchomorpha</taxon>
        <taxon>Aphelenchoidea</taxon>
        <taxon>Aphelenchoididae</taxon>
        <taxon>Bursaphelenchus</taxon>
    </lineage>
</organism>
<dbReference type="InterPro" id="IPR012338">
    <property type="entry name" value="Beta-lactam/transpept-like"/>
</dbReference>
<keyword evidence="5" id="KW-0378">Hydrolase</keyword>
<proteinExistence type="inferred from homology"/>
<dbReference type="GO" id="GO:0004359">
    <property type="term" value="F:glutaminase activity"/>
    <property type="evidence" value="ECO:0007669"/>
    <property type="project" value="UniProtKB-EC"/>
</dbReference>
<comment type="subunit">
    <text evidence="2">Homotetramer.</text>
</comment>
<dbReference type="Proteomes" id="UP000095284">
    <property type="component" value="Unplaced"/>
</dbReference>